<keyword evidence="2" id="KW-0805">Transcription regulation</keyword>
<dbReference type="SUPFAM" id="SSF53850">
    <property type="entry name" value="Periplasmic binding protein-like II"/>
    <property type="match status" value="1"/>
</dbReference>
<protein>
    <submittedName>
        <fullName evidence="7">LysR family transcriptional regulator</fullName>
    </submittedName>
</protein>
<reference evidence="7" key="1">
    <citation type="submission" date="2024-07" db="EMBL/GenBank/DDBJ databases">
        <authorList>
            <person name="Yu S.T."/>
        </authorList>
    </citation>
    <scope>NUCLEOTIDE SEQUENCE</scope>
    <source>
        <strain evidence="7">Y1</strain>
    </source>
</reference>
<evidence type="ECO:0000256" key="1">
    <source>
        <dbReference type="ARBA" id="ARBA00009437"/>
    </source>
</evidence>
<dbReference type="InterPro" id="IPR036388">
    <property type="entry name" value="WH-like_DNA-bd_sf"/>
</dbReference>
<evidence type="ECO:0000313" key="7">
    <source>
        <dbReference type="EMBL" id="XDQ78229.1"/>
    </source>
</evidence>
<feature type="domain" description="HTH lysR-type" evidence="6">
    <location>
        <begin position="5"/>
        <end position="61"/>
    </location>
</feature>
<evidence type="ECO:0000259" key="6">
    <source>
        <dbReference type="PROSITE" id="PS50931"/>
    </source>
</evidence>
<evidence type="ECO:0000256" key="2">
    <source>
        <dbReference type="ARBA" id="ARBA00023015"/>
    </source>
</evidence>
<feature type="region of interest" description="Disordered" evidence="5">
    <location>
        <begin position="289"/>
        <end position="308"/>
    </location>
</feature>
<evidence type="ECO:0000256" key="3">
    <source>
        <dbReference type="ARBA" id="ARBA00023125"/>
    </source>
</evidence>
<dbReference type="Gene3D" id="1.10.10.10">
    <property type="entry name" value="Winged helix-like DNA-binding domain superfamily/Winged helix DNA-binding domain"/>
    <property type="match status" value="1"/>
</dbReference>
<dbReference type="Gene3D" id="3.40.190.10">
    <property type="entry name" value="Periplasmic binding protein-like II"/>
    <property type="match status" value="2"/>
</dbReference>
<dbReference type="PRINTS" id="PR00039">
    <property type="entry name" value="HTHLYSR"/>
</dbReference>
<name>A0AB39TGW7_9ACTN</name>
<accession>A0AB39TGW7</accession>
<evidence type="ECO:0000256" key="5">
    <source>
        <dbReference type="SAM" id="MobiDB-lite"/>
    </source>
</evidence>
<keyword evidence="3" id="KW-0238">DNA-binding</keyword>
<dbReference type="InterPro" id="IPR005119">
    <property type="entry name" value="LysR_subst-bd"/>
</dbReference>
<sequence length="308" mass="31676">MSADVNLAQLRALVAVADTGGFGTAADELGISQSAVSHAVAALERSLGAPVLRRGSPCRPTPLGEQVLPHARTAVASAAAVRAIATRHCGGLTGTVRLAAPVTVCQALLPRMLGDWKAAHPKVTVRVFEGEDAELPVWLDAGTVDAAVLVDAGPLPPGAVSLGADSMHALLRRDHPLAGQETVHVSELEDDDFLLSCGGCEVHIQEAYRRAKVRFTPRHRIRDLNTLIGMVHAGVGVSMTPALALPMLPADCVLVPIRPAVHRTLTLTGPANRPWSPAVAGLLATVAASGTSGTSGTSGADLAARVPA</sequence>
<dbReference type="PANTHER" id="PTHR30346:SF29">
    <property type="entry name" value="LYSR SUBSTRATE-BINDING"/>
    <property type="match status" value="1"/>
</dbReference>
<comment type="similarity">
    <text evidence="1">Belongs to the LysR transcriptional regulatory family.</text>
</comment>
<dbReference type="EMBL" id="CP163445">
    <property type="protein sequence ID" value="XDQ78229.1"/>
    <property type="molecule type" value="Genomic_DNA"/>
</dbReference>
<organism evidence="7">
    <name type="scientific">Streptomyces sp. Y1</name>
    <dbReference type="NCBI Taxonomy" id="3238634"/>
    <lineage>
        <taxon>Bacteria</taxon>
        <taxon>Bacillati</taxon>
        <taxon>Actinomycetota</taxon>
        <taxon>Actinomycetes</taxon>
        <taxon>Kitasatosporales</taxon>
        <taxon>Streptomycetaceae</taxon>
        <taxon>Streptomyces</taxon>
    </lineage>
</organism>
<gene>
    <name evidence="7" type="ORF">AB2U05_06940</name>
</gene>
<dbReference type="RefSeq" id="WP_369182740.1">
    <property type="nucleotide sequence ID" value="NZ_CP163445.1"/>
</dbReference>
<feature type="compositionally biased region" description="Low complexity" evidence="5">
    <location>
        <begin position="289"/>
        <end position="300"/>
    </location>
</feature>
<dbReference type="InterPro" id="IPR036390">
    <property type="entry name" value="WH_DNA-bd_sf"/>
</dbReference>
<dbReference type="AlphaFoldDB" id="A0AB39TGW7"/>
<dbReference type="PANTHER" id="PTHR30346">
    <property type="entry name" value="TRANSCRIPTIONAL DUAL REGULATOR HCAR-RELATED"/>
    <property type="match status" value="1"/>
</dbReference>
<dbReference type="SUPFAM" id="SSF46785">
    <property type="entry name" value="Winged helix' DNA-binding domain"/>
    <property type="match status" value="1"/>
</dbReference>
<keyword evidence="4" id="KW-0804">Transcription</keyword>
<dbReference type="PROSITE" id="PS50931">
    <property type="entry name" value="HTH_LYSR"/>
    <property type="match status" value="1"/>
</dbReference>
<dbReference type="Pfam" id="PF00126">
    <property type="entry name" value="HTH_1"/>
    <property type="match status" value="1"/>
</dbReference>
<dbReference type="GO" id="GO:0003700">
    <property type="term" value="F:DNA-binding transcription factor activity"/>
    <property type="evidence" value="ECO:0007669"/>
    <property type="project" value="InterPro"/>
</dbReference>
<dbReference type="InterPro" id="IPR000847">
    <property type="entry name" value="LysR_HTH_N"/>
</dbReference>
<dbReference type="GO" id="GO:0003677">
    <property type="term" value="F:DNA binding"/>
    <property type="evidence" value="ECO:0007669"/>
    <property type="project" value="UniProtKB-KW"/>
</dbReference>
<dbReference type="GO" id="GO:0032993">
    <property type="term" value="C:protein-DNA complex"/>
    <property type="evidence" value="ECO:0007669"/>
    <property type="project" value="TreeGrafter"/>
</dbReference>
<proteinExistence type="inferred from homology"/>
<dbReference type="CDD" id="cd05466">
    <property type="entry name" value="PBP2_LTTR_substrate"/>
    <property type="match status" value="1"/>
</dbReference>
<dbReference type="Pfam" id="PF03466">
    <property type="entry name" value="LysR_substrate"/>
    <property type="match status" value="1"/>
</dbReference>
<evidence type="ECO:0000256" key="4">
    <source>
        <dbReference type="ARBA" id="ARBA00023163"/>
    </source>
</evidence>